<keyword evidence="1 5" id="KW-0328">Glycosyltransferase</keyword>
<evidence type="ECO:0000256" key="1">
    <source>
        <dbReference type="ARBA" id="ARBA00022676"/>
    </source>
</evidence>
<dbReference type="InterPro" id="IPR036511">
    <property type="entry name" value="TGT-like_sf"/>
</dbReference>
<keyword evidence="4 5" id="KW-0479">Metal-binding</keyword>
<dbReference type="EC" id="2.4.2.29" evidence="5"/>
<evidence type="ECO:0000256" key="3">
    <source>
        <dbReference type="ARBA" id="ARBA00022694"/>
    </source>
</evidence>
<dbReference type="GO" id="GO:0046872">
    <property type="term" value="F:metal ion binding"/>
    <property type="evidence" value="ECO:0007669"/>
    <property type="project" value="UniProtKB-KW"/>
</dbReference>
<dbReference type="Gene3D" id="3.20.20.105">
    <property type="entry name" value="Queuine tRNA-ribosyltransferase-like"/>
    <property type="match status" value="1"/>
</dbReference>
<dbReference type="SUPFAM" id="SSF51713">
    <property type="entry name" value="tRNA-guanine transglycosylase"/>
    <property type="match status" value="1"/>
</dbReference>
<keyword evidence="3 5" id="KW-0819">tRNA processing</keyword>
<keyword evidence="5" id="KW-0671">Queuosine biosynthesis</keyword>
<evidence type="ECO:0000256" key="4">
    <source>
        <dbReference type="ARBA" id="ARBA00022723"/>
    </source>
</evidence>
<dbReference type="InterPro" id="IPR004803">
    <property type="entry name" value="TGT"/>
</dbReference>
<reference evidence="7 8" key="1">
    <citation type="journal article" date="2016" name="Nat. Commun.">
        <title>Thousands of microbial genomes shed light on interconnected biogeochemical processes in an aquifer system.</title>
        <authorList>
            <person name="Anantharaman K."/>
            <person name="Brown C.T."/>
            <person name="Hug L.A."/>
            <person name="Sharon I."/>
            <person name="Castelle C.J."/>
            <person name="Probst A.J."/>
            <person name="Thomas B.C."/>
            <person name="Singh A."/>
            <person name="Wilkins M.J."/>
            <person name="Karaoz U."/>
            <person name="Brodie E.L."/>
            <person name="Williams K.H."/>
            <person name="Hubbard S.S."/>
            <person name="Banfield J.F."/>
        </authorList>
    </citation>
    <scope>NUCLEOTIDE SEQUENCE [LARGE SCALE GENOMIC DNA]</scope>
</reference>
<dbReference type="UniPathway" id="UPA00392"/>
<feature type="binding site" evidence="5">
    <location>
        <position position="351"/>
    </location>
    <ligand>
        <name>Zn(2+)</name>
        <dbReference type="ChEBI" id="CHEBI:29105"/>
    </ligand>
</feature>
<keyword evidence="2 5" id="KW-0808">Transferase</keyword>
<dbReference type="HAMAP" id="MF_00168">
    <property type="entry name" value="Q_tRNA_Tgt"/>
    <property type="match status" value="1"/>
</dbReference>
<feature type="domain" description="tRNA-guanine(15) transglycosylase-like" evidence="6">
    <location>
        <begin position="16"/>
        <end position="108"/>
    </location>
</feature>
<dbReference type="PANTHER" id="PTHR43468">
    <property type="match status" value="1"/>
</dbReference>
<evidence type="ECO:0000256" key="5">
    <source>
        <dbReference type="HAMAP-Rule" id="MF_00168"/>
    </source>
</evidence>
<dbReference type="PANTHER" id="PTHR43468:SF1">
    <property type="entry name" value="TRNA-GUANOSINE(34) QUEUINE TRANSGLYCOSYLASE"/>
    <property type="match status" value="1"/>
</dbReference>
<feature type="domain" description="tRNA-guanine(15) transglycosylase-like" evidence="6">
    <location>
        <begin position="134"/>
        <end position="397"/>
    </location>
</feature>
<comment type="similarity">
    <text evidence="5">Belongs to the queuine tRNA-ribosyltransferase family.</text>
</comment>
<feature type="binding site" evidence="5">
    <location>
        <position position="256"/>
    </location>
    <ligand>
        <name>substrate</name>
    </ligand>
</feature>
<feature type="binding site" evidence="5">
    <location>
        <position position="348"/>
    </location>
    <ligand>
        <name>Zn(2+)</name>
        <dbReference type="ChEBI" id="CHEBI:29105"/>
    </ligand>
</feature>
<protein>
    <recommendedName>
        <fullName evidence="5">Queuine tRNA-ribosyltransferase</fullName>
        <ecNumber evidence="5">2.4.2.29</ecNumber>
    </recommendedName>
    <alternativeName>
        <fullName evidence="5">Guanine insertion enzyme</fullName>
    </alternativeName>
    <alternativeName>
        <fullName evidence="5">tRNA-guanine transglycosylase</fullName>
    </alternativeName>
</protein>
<dbReference type="GO" id="GO:0008616">
    <property type="term" value="P:tRNA queuosine(34) biosynthetic process"/>
    <property type="evidence" value="ECO:0007669"/>
    <property type="project" value="UniProtKB-UniRule"/>
</dbReference>
<feature type="binding site" evidence="5">
    <location>
        <position position="229"/>
    </location>
    <ligand>
        <name>substrate</name>
    </ligand>
</feature>
<dbReference type="GO" id="GO:0008479">
    <property type="term" value="F:tRNA-guanosine(34) queuine transglycosylase activity"/>
    <property type="evidence" value="ECO:0007669"/>
    <property type="project" value="UniProtKB-UniRule"/>
</dbReference>
<feature type="region of interest" description="RNA binding" evidence="5">
    <location>
        <begin position="288"/>
        <end position="294"/>
    </location>
</feature>
<dbReference type="Pfam" id="PF01702">
    <property type="entry name" value="TGT"/>
    <property type="match status" value="2"/>
</dbReference>
<comment type="subunit">
    <text evidence="5">Homodimer. Within each dimer, one monomer is responsible for RNA recognition and catalysis, while the other monomer binds to the replacement base PreQ1.</text>
</comment>
<proteinExistence type="inferred from homology"/>
<feature type="binding site" evidence="5">
    <location>
        <position position="346"/>
    </location>
    <ligand>
        <name>Zn(2+)</name>
        <dbReference type="ChEBI" id="CHEBI:29105"/>
    </ligand>
</feature>
<comment type="cofactor">
    <cofactor evidence="5">
        <name>Zn(2+)</name>
        <dbReference type="ChEBI" id="CHEBI:29105"/>
    </cofactor>
    <text evidence="5">Binds 1 zinc ion per subunit.</text>
</comment>
<gene>
    <name evidence="5" type="primary">tgt</name>
    <name evidence="7" type="ORF">A3H78_05185</name>
</gene>
<comment type="caution">
    <text evidence="7">The sequence shown here is derived from an EMBL/GenBank/DDBJ whole genome shotgun (WGS) entry which is preliminary data.</text>
</comment>
<dbReference type="NCBIfam" id="TIGR00430">
    <property type="entry name" value="Q_tRNA_tgt"/>
    <property type="match status" value="1"/>
</dbReference>
<feature type="active site" description="Proton acceptor" evidence="5">
    <location>
        <position position="94"/>
    </location>
</feature>
<comment type="function">
    <text evidence="5">Catalyzes the base-exchange of a guanine (G) residue with the queuine precursor 7-aminomethyl-7-deazaguanine (PreQ1) at position 34 (anticodon wobble position) in tRNAs with GU(N) anticodons (tRNA-Asp, -Asn, -His and -Tyr). Catalysis occurs through a double-displacement mechanism. The nucleophile active site attacks the C1' of nucleotide 34 to detach the guanine base from the RNA, forming a covalent enzyme-RNA intermediate. The proton acceptor active site deprotonates the incoming PreQ1, allowing a nucleophilic attack on the C1' of the ribose to form the product. After dissociation, two additional enzymatic reactions on the tRNA convert PreQ1 to queuine (Q), resulting in the hypermodified nucleoside queuosine (7-(((4,5-cis-dihydroxy-2-cyclopenten-1-yl)amino)methyl)-7-deazaguanosine).</text>
</comment>
<organism evidence="7 8">
    <name type="scientific">Candidatus Roizmanbacteria bacterium RIFCSPLOWO2_02_FULL_36_11</name>
    <dbReference type="NCBI Taxonomy" id="1802071"/>
    <lineage>
        <taxon>Bacteria</taxon>
        <taxon>Candidatus Roizmaniibacteriota</taxon>
    </lineage>
</organism>
<dbReference type="NCBIfam" id="TIGR00449">
    <property type="entry name" value="tgt_general"/>
    <property type="match status" value="1"/>
</dbReference>
<evidence type="ECO:0000313" key="8">
    <source>
        <dbReference type="Proteomes" id="UP000177418"/>
    </source>
</evidence>
<comment type="catalytic activity">
    <reaction evidence="5">
        <text>7-aminomethyl-7-carbaguanine + guanosine(34) in tRNA = 7-aminomethyl-7-carbaguanosine(34) in tRNA + guanine</text>
        <dbReference type="Rhea" id="RHEA:24104"/>
        <dbReference type="Rhea" id="RHEA-COMP:10341"/>
        <dbReference type="Rhea" id="RHEA-COMP:10342"/>
        <dbReference type="ChEBI" id="CHEBI:16235"/>
        <dbReference type="ChEBI" id="CHEBI:58703"/>
        <dbReference type="ChEBI" id="CHEBI:74269"/>
        <dbReference type="ChEBI" id="CHEBI:82833"/>
        <dbReference type="EC" id="2.4.2.29"/>
    </reaction>
</comment>
<comment type="pathway">
    <text evidence="5">tRNA modification; tRNA-queuosine biosynthesis.</text>
</comment>
<evidence type="ECO:0000313" key="7">
    <source>
        <dbReference type="EMBL" id="OGK55530.1"/>
    </source>
</evidence>
<feature type="region of interest" description="RNA binding; important for wobble base 34 recognition" evidence="5">
    <location>
        <begin position="312"/>
        <end position="316"/>
    </location>
</feature>
<feature type="binding site" evidence="5">
    <location>
        <begin position="94"/>
        <end position="98"/>
    </location>
    <ligand>
        <name>substrate</name>
    </ligand>
</feature>
<evidence type="ECO:0000259" key="6">
    <source>
        <dbReference type="Pfam" id="PF01702"/>
    </source>
</evidence>
<keyword evidence="5" id="KW-0862">Zinc</keyword>
<feature type="binding site" evidence="5">
    <location>
        <position position="377"/>
    </location>
    <ligand>
        <name>Zn(2+)</name>
        <dbReference type="ChEBI" id="CHEBI:29105"/>
    </ligand>
</feature>
<dbReference type="EMBL" id="MGAV01000002">
    <property type="protein sequence ID" value="OGK55530.1"/>
    <property type="molecule type" value="Genomic_DNA"/>
</dbReference>
<dbReference type="AlphaFoldDB" id="A0A1F7JIV7"/>
<name>A0A1F7JIV7_9BACT</name>
<accession>A0A1F7JIV7</accession>
<evidence type="ECO:0000256" key="2">
    <source>
        <dbReference type="ARBA" id="ARBA00022679"/>
    </source>
</evidence>
<feature type="active site" description="Nucleophile" evidence="5">
    <location>
        <position position="307"/>
    </location>
</feature>
<dbReference type="InterPro" id="IPR002616">
    <property type="entry name" value="tRNA_ribo_trans-like"/>
</dbReference>
<dbReference type="Proteomes" id="UP000177418">
    <property type="component" value="Unassembled WGS sequence"/>
</dbReference>
<sequence length="398" mass="45400">MNIFQFKILKQSQKSRARLGIIQTPHGEIKTPAFIPCATKGSLKSLVIEDIQKIKTQILFVNTYHLVVSCGVDIIEKAGGIHKFANLNLPLITDSGGFQVFSLSRKSRWHDRRESQTACNNESTGWEEEVTESAFSNIDFPNLVKITDDGVKFRSHIDGNEFYFTPEYSIEAQKKIGADFIVALDDCLPSDVTRKQTERSVKRTYDWAQRSLQMVSARPTIQRLYGVIQGGMYEDLRKKSAEDISSLPFWGLAIGGVAVGESKEEMRNQVKWVMDVINNDKRPCHLLGVGQLDDIVDAVKQGIDTFDCVIPTRHARMGKLYRAAQEVIDIYDAEYKYDLNPIDEDCQCYTCQNYSRAYLRHLFKARELTAYRLATIHNLTVIECFMEDIREKIESGRI</sequence>
<feature type="binding site" evidence="5">
    <location>
        <position position="185"/>
    </location>
    <ligand>
        <name>substrate</name>
    </ligand>
</feature>